<feature type="compositionally biased region" description="Acidic residues" evidence="3">
    <location>
        <begin position="192"/>
        <end position="207"/>
    </location>
</feature>
<evidence type="ECO:0000313" key="6">
    <source>
        <dbReference type="Proteomes" id="UP001177003"/>
    </source>
</evidence>
<feature type="compositionally biased region" description="Basic and acidic residues" evidence="3">
    <location>
        <begin position="689"/>
        <end position="698"/>
    </location>
</feature>
<feature type="region of interest" description="Disordered" evidence="3">
    <location>
        <begin position="806"/>
        <end position="838"/>
    </location>
</feature>
<dbReference type="CDD" id="cd00590">
    <property type="entry name" value="RRM_SF"/>
    <property type="match status" value="2"/>
</dbReference>
<dbReference type="InterPro" id="IPR035979">
    <property type="entry name" value="RBD_domain_sf"/>
</dbReference>
<feature type="compositionally biased region" description="Basic residues" evidence="3">
    <location>
        <begin position="493"/>
        <end position="508"/>
    </location>
</feature>
<name>A0AA35VT84_LACSI</name>
<keyword evidence="1 2" id="KW-0694">RNA-binding</keyword>
<reference evidence="5" key="1">
    <citation type="submission" date="2023-04" db="EMBL/GenBank/DDBJ databases">
        <authorList>
            <person name="Vijverberg K."/>
            <person name="Xiong W."/>
            <person name="Schranz E."/>
        </authorList>
    </citation>
    <scope>NUCLEOTIDE SEQUENCE</scope>
</reference>
<feature type="compositionally biased region" description="Basic and acidic residues" evidence="3">
    <location>
        <begin position="75"/>
        <end position="89"/>
    </location>
</feature>
<organism evidence="5 6">
    <name type="scientific">Lactuca saligna</name>
    <name type="common">Willowleaf lettuce</name>
    <dbReference type="NCBI Taxonomy" id="75948"/>
    <lineage>
        <taxon>Eukaryota</taxon>
        <taxon>Viridiplantae</taxon>
        <taxon>Streptophyta</taxon>
        <taxon>Embryophyta</taxon>
        <taxon>Tracheophyta</taxon>
        <taxon>Spermatophyta</taxon>
        <taxon>Magnoliopsida</taxon>
        <taxon>eudicotyledons</taxon>
        <taxon>Gunneridae</taxon>
        <taxon>Pentapetalae</taxon>
        <taxon>asterids</taxon>
        <taxon>campanulids</taxon>
        <taxon>Asterales</taxon>
        <taxon>Asteraceae</taxon>
        <taxon>Cichorioideae</taxon>
        <taxon>Cichorieae</taxon>
        <taxon>Lactucinae</taxon>
        <taxon>Lactuca</taxon>
    </lineage>
</organism>
<feature type="compositionally biased region" description="Basic and acidic residues" evidence="3">
    <location>
        <begin position="603"/>
        <end position="615"/>
    </location>
</feature>
<feature type="region of interest" description="Disordered" evidence="3">
    <location>
        <begin position="120"/>
        <end position="207"/>
    </location>
</feature>
<dbReference type="FunFam" id="3.30.70.330:FF:000187">
    <property type="entry name" value="Heterogeneous nuclear ribonucleoprotein Q"/>
    <property type="match status" value="1"/>
</dbReference>
<evidence type="ECO:0000256" key="1">
    <source>
        <dbReference type="ARBA" id="ARBA00022884"/>
    </source>
</evidence>
<evidence type="ECO:0000256" key="3">
    <source>
        <dbReference type="SAM" id="MobiDB-lite"/>
    </source>
</evidence>
<feature type="compositionally biased region" description="Basic and acidic residues" evidence="3">
    <location>
        <begin position="38"/>
        <end position="51"/>
    </location>
</feature>
<sequence length="862" mass="93937">MPPKSARKSVGPGRRGGKTRGTPKVAAQPDPEVVVVPEESKKPVEDAPIEVKEEEPVEIKEEDVKVGSKKGGTSKIEKANEEKSGKVEGKSVAADNGIDDSKTYANTPLVYERRIKWVISKTGDQNDVKDSVPEFEKDERLDLEDNDPEESEPEEYIGEDYDEKEAQEEVEEEEEEEADEMEVGDDAHDPTEEMEAEDEDEVVEVEPEQPHADVADADADADEQEHHDVFKERRKRKEFEIFVGGLDKDATEEDLRKVFSAVGEVSEVRLMMNAQTKKNKGFAFLRFATVEQAKRACVELKSPVVHGKQCGVSPSQDSDTLFLGNVCKTWTKEALKEKLKKYGVDTVEDLTLVEDNKNDGSNRGFAFLEFSSRSDAMDAFKRLQKRDVTFGVDRPAKVSFADSFIDPGDEIMAQVKTVFIDGLPASWDEGRVRDLLKKYGEVVKIELARNMLSARRKDYGFITFGTHDSALTCAKSINNEELGDNENKAKVRARLSRPLQRGKGKHVPRGGGGGDFRSGGGRSASRGFRGPWSRPVPHSLPPRGIRRVGGRPPPVVERGVRRPVPVRDRRPVAALPPRGRPVAPPPRSYDRRPPVPSRPKSSLKREFSRREELPPRSRVVADYGPPPPPPRSTSERSSSYRDSYTTRGPTYADLPRGSSHPSSRRAPASAAYTDGGYPPRYERPPPPSYRERPPRDYDPVPGTKRSYAALDDIPPRYADSDVREVRHTRVRMDYDIGGGSSQYGDAYGERMGRSNVGGGYGSSSRSSMSGHDSHGLYSSSSRQGMSYGGGGGSYSGGGGGTGGDGGMYSSSSYGGDYIPRGGDGGGGSGYSSSLYSGRSMGGGGGGGGGYMGGGGGGSGSYY</sequence>
<dbReference type="InterPro" id="IPR000504">
    <property type="entry name" value="RRM_dom"/>
</dbReference>
<evidence type="ECO:0000313" key="5">
    <source>
        <dbReference type="EMBL" id="CAI9269077.1"/>
    </source>
</evidence>
<feature type="compositionally biased region" description="Low complexity" evidence="3">
    <location>
        <begin position="635"/>
        <end position="647"/>
    </location>
</feature>
<gene>
    <name evidence="5" type="ORF">LSALG_LOCUS9470</name>
</gene>
<feature type="compositionally biased region" description="Acidic residues" evidence="3">
    <location>
        <begin position="141"/>
        <end position="184"/>
    </location>
</feature>
<dbReference type="PANTHER" id="PTHR21245">
    <property type="entry name" value="HETEROGENEOUS NUCLEAR RIBONUCLEOPROTEIN"/>
    <property type="match status" value="1"/>
</dbReference>
<accession>A0AA35VT84</accession>
<feature type="compositionally biased region" description="Pro residues" evidence="3">
    <location>
        <begin position="578"/>
        <end position="587"/>
    </location>
</feature>
<feature type="compositionally biased region" description="Low complexity" evidence="3">
    <location>
        <begin position="762"/>
        <end position="785"/>
    </location>
</feature>
<feature type="region of interest" description="Disordered" evidence="3">
    <location>
        <begin position="1"/>
        <end position="103"/>
    </location>
</feature>
<dbReference type="Proteomes" id="UP001177003">
    <property type="component" value="Chromosome 1"/>
</dbReference>
<evidence type="ECO:0000259" key="4">
    <source>
        <dbReference type="PROSITE" id="PS50102"/>
    </source>
</evidence>
<dbReference type="AlphaFoldDB" id="A0AA35VT84"/>
<feature type="compositionally biased region" description="Low complexity" evidence="3">
    <location>
        <begin position="807"/>
        <end position="820"/>
    </location>
</feature>
<dbReference type="GO" id="GO:0003723">
    <property type="term" value="F:RNA binding"/>
    <property type="evidence" value="ECO:0007669"/>
    <property type="project" value="UniProtKB-UniRule"/>
</dbReference>
<feature type="region of interest" description="Disordered" evidence="3">
    <location>
        <begin position="738"/>
        <end position="790"/>
    </location>
</feature>
<dbReference type="SUPFAM" id="SSF54928">
    <property type="entry name" value="RNA-binding domain, RBD"/>
    <property type="match status" value="2"/>
</dbReference>
<dbReference type="EMBL" id="OX465077">
    <property type="protein sequence ID" value="CAI9269077.1"/>
    <property type="molecule type" value="Genomic_DNA"/>
</dbReference>
<keyword evidence="6" id="KW-1185">Reference proteome</keyword>
<feature type="domain" description="RRM" evidence="4">
    <location>
        <begin position="416"/>
        <end position="498"/>
    </location>
</feature>
<dbReference type="SMART" id="SM00360">
    <property type="entry name" value="RRM"/>
    <property type="match status" value="3"/>
</dbReference>
<dbReference type="PROSITE" id="PS50102">
    <property type="entry name" value="RRM"/>
    <property type="match status" value="3"/>
</dbReference>
<feature type="compositionally biased region" description="Low complexity" evidence="3">
    <location>
        <begin position="655"/>
        <end position="671"/>
    </location>
</feature>
<evidence type="ECO:0000256" key="2">
    <source>
        <dbReference type="PROSITE-ProRule" id="PRU00176"/>
    </source>
</evidence>
<feature type="domain" description="RRM" evidence="4">
    <location>
        <begin position="319"/>
        <end position="403"/>
    </location>
</feature>
<feature type="domain" description="RRM" evidence="4">
    <location>
        <begin position="239"/>
        <end position="317"/>
    </location>
</feature>
<feature type="compositionally biased region" description="Gly residues" evidence="3">
    <location>
        <begin position="509"/>
        <end position="522"/>
    </location>
</feature>
<dbReference type="InterPro" id="IPR012677">
    <property type="entry name" value="Nucleotide-bd_a/b_plait_sf"/>
</dbReference>
<proteinExistence type="predicted"/>
<protein>
    <recommendedName>
        <fullName evidence="4">RRM domain-containing protein</fullName>
    </recommendedName>
</protein>
<feature type="region of interest" description="Disordered" evidence="3">
    <location>
        <begin position="493"/>
        <end position="718"/>
    </location>
</feature>
<dbReference type="Gene3D" id="3.30.70.330">
    <property type="match status" value="3"/>
</dbReference>
<dbReference type="Pfam" id="PF00076">
    <property type="entry name" value="RRM_1"/>
    <property type="match status" value="3"/>
</dbReference>
<feature type="compositionally biased region" description="Basic and acidic residues" evidence="3">
    <location>
        <begin position="57"/>
        <end position="66"/>
    </location>
</feature>
<feature type="compositionally biased region" description="Low complexity" evidence="3">
    <location>
        <begin position="20"/>
        <end position="37"/>
    </location>
</feature>
<feature type="compositionally biased region" description="Basic and acidic residues" evidence="3">
    <location>
        <begin position="124"/>
        <end position="140"/>
    </location>
</feature>